<dbReference type="Proteomes" id="UP001523216">
    <property type="component" value="Unassembled WGS sequence"/>
</dbReference>
<dbReference type="EMBL" id="JAMQOL010000012">
    <property type="protein sequence ID" value="MCM4077870.1"/>
    <property type="molecule type" value="Genomic_DNA"/>
</dbReference>
<gene>
    <name evidence="1" type="ORF">LXN57_09855</name>
</gene>
<evidence type="ECO:0000313" key="1">
    <source>
        <dbReference type="EMBL" id="MCM4077870.1"/>
    </source>
</evidence>
<keyword evidence="2" id="KW-1185">Reference proteome</keyword>
<organism evidence="1 2">
    <name type="scientific">Paractinoplanes hotanensis</name>
    <dbReference type="NCBI Taxonomy" id="2906497"/>
    <lineage>
        <taxon>Bacteria</taxon>
        <taxon>Bacillati</taxon>
        <taxon>Actinomycetota</taxon>
        <taxon>Actinomycetes</taxon>
        <taxon>Micromonosporales</taxon>
        <taxon>Micromonosporaceae</taxon>
        <taxon>Paractinoplanes</taxon>
    </lineage>
</organism>
<name>A0ABT0XW86_9ACTN</name>
<sequence length="75" mass="8215">MGNTTETTASGKFPEVADDWDAVLWSPVRTLNSRFSVIGKASQSTGRLPATNRLDGDRSWWPELLARADGAKTSY</sequence>
<evidence type="ECO:0000313" key="2">
    <source>
        <dbReference type="Proteomes" id="UP001523216"/>
    </source>
</evidence>
<reference evidence="1 2" key="1">
    <citation type="submission" date="2022-06" db="EMBL/GenBank/DDBJ databases">
        <title>Actinoplanes abujensis sp. nov., isolated from Nigerian arid soil.</title>
        <authorList>
            <person name="Ding P."/>
        </authorList>
    </citation>
    <scope>NUCLEOTIDE SEQUENCE [LARGE SCALE GENOMIC DNA]</scope>
    <source>
        <strain evidence="2">TRM88002</strain>
    </source>
</reference>
<proteinExistence type="predicted"/>
<accession>A0ABT0XW86</accession>
<protein>
    <submittedName>
        <fullName evidence="1">Uncharacterized protein</fullName>
    </submittedName>
</protein>
<dbReference type="RefSeq" id="WP_251797724.1">
    <property type="nucleotide sequence ID" value="NZ_JAMQOL010000012.1"/>
</dbReference>
<comment type="caution">
    <text evidence="1">The sequence shown here is derived from an EMBL/GenBank/DDBJ whole genome shotgun (WGS) entry which is preliminary data.</text>
</comment>